<dbReference type="InterPro" id="IPR016155">
    <property type="entry name" value="Mopterin_synth/thiamin_S_b"/>
</dbReference>
<dbReference type="OrthoDB" id="9800283at2"/>
<dbReference type="InterPro" id="IPR010035">
    <property type="entry name" value="Thi_S"/>
</dbReference>
<sequence>MILQVNGSPLEIDDKSSAADLITKLTLQNQRIALEVNRAIIPKSRHAKFTLNEGDICEIIKAVGGG</sequence>
<reference evidence="2" key="1">
    <citation type="submission" date="2016-06" db="EMBL/GenBank/DDBJ databases">
        <authorList>
            <person name="Olsen C.W."/>
            <person name="Carey S."/>
            <person name="Hinshaw L."/>
            <person name="Karasin A.I."/>
        </authorList>
    </citation>
    <scope>NUCLEOTIDE SEQUENCE [LARGE SCALE GENOMIC DNA]</scope>
    <source>
        <strain evidence="1">BazSymA</strain>
        <strain evidence="2">BazSymB</strain>
    </source>
</reference>
<dbReference type="NCBIfam" id="TIGR01683">
    <property type="entry name" value="thiS"/>
    <property type="match status" value="1"/>
</dbReference>
<gene>
    <name evidence="1" type="ORF">BAZSYMA_ACONTIG00005_6</name>
    <name evidence="2" type="ORF">BAZSYMB_SCAFFOLD00012_25</name>
</gene>
<dbReference type="Gene3D" id="3.10.20.30">
    <property type="match status" value="1"/>
</dbReference>
<dbReference type="PANTHER" id="PTHR34472:SF1">
    <property type="entry name" value="SULFUR CARRIER PROTEIN THIS"/>
    <property type="match status" value="1"/>
</dbReference>
<dbReference type="Pfam" id="PF02597">
    <property type="entry name" value="ThiS"/>
    <property type="match status" value="1"/>
</dbReference>
<name>A0A1H6KZL5_9GAMM</name>
<dbReference type="Proteomes" id="UP000198988">
    <property type="component" value="Unassembled WGS sequence"/>
</dbReference>
<dbReference type="PANTHER" id="PTHR34472">
    <property type="entry name" value="SULFUR CARRIER PROTEIN THIS"/>
    <property type="match status" value="1"/>
</dbReference>
<dbReference type="SUPFAM" id="SSF54285">
    <property type="entry name" value="MoaD/ThiS"/>
    <property type="match status" value="1"/>
</dbReference>
<dbReference type="RefSeq" id="WP_090714826.1">
    <property type="nucleotide sequence ID" value="NZ_CAESAP020000119.1"/>
</dbReference>
<dbReference type="CDD" id="cd00565">
    <property type="entry name" value="Ubl_ThiS"/>
    <property type="match status" value="1"/>
</dbReference>
<evidence type="ECO:0000313" key="2">
    <source>
        <dbReference type="EMBL" id="SEH81273.1"/>
    </source>
</evidence>
<dbReference type="Proteomes" id="UP000198559">
    <property type="component" value="Unassembled WGS sequence"/>
</dbReference>
<dbReference type="InterPro" id="IPR012675">
    <property type="entry name" value="Beta-grasp_dom_sf"/>
</dbReference>
<evidence type="ECO:0000313" key="4">
    <source>
        <dbReference type="Proteomes" id="UP000198988"/>
    </source>
</evidence>
<dbReference type="EMBL" id="CDSC02000070">
    <property type="protein sequence ID" value="SEH64299.1"/>
    <property type="molecule type" value="Genomic_DNA"/>
</dbReference>
<organism evidence="2 3">
    <name type="scientific">Bathymodiolus azoricus thioautotrophic gill symbiont</name>
    <dbReference type="NCBI Taxonomy" id="235205"/>
    <lineage>
        <taxon>Bacteria</taxon>
        <taxon>Pseudomonadati</taxon>
        <taxon>Pseudomonadota</taxon>
        <taxon>Gammaproteobacteria</taxon>
        <taxon>sulfur-oxidizing symbionts</taxon>
    </lineage>
</organism>
<evidence type="ECO:0000313" key="1">
    <source>
        <dbReference type="EMBL" id="SEH64299.1"/>
    </source>
</evidence>
<evidence type="ECO:0000313" key="3">
    <source>
        <dbReference type="Proteomes" id="UP000198559"/>
    </source>
</evidence>
<dbReference type="InterPro" id="IPR003749">
    <property type="entry name" value="ThiS/MoaD-like"/>
</dbReference>
<accession>A0A1H6KZL5</accession>
<dbReference type="STRING" id="235205.BAZSYMB_SCAFFOLD00012_25"/>
<reference evidence="3 4" key="2">
    <citation type="submission" date="2016-06" db="EMBL/GenBank/DDBJ databases">
        <authorList>
            <person name="Petersen J."/>
            <person name="Sayavedra L."/>
        </authorList>
    </citation>
    <scope>NUCLEOTIDE SEQUENCE [LARGE SCALE GENOMIC DNA]</scope>
    <source>
        <strain evidence="4">BazSymA</strain>
        <strain evidence="3">BazSymB</strain>
    </source>
</reference>
<proteinExistence type="predicted"/>
<protein>
    <submittedName>
        <fullName evidence="2">Sulfur carrier protein ThiS</fullName>
    </submittedName>
</protein>
<dbReference type="EMBL" id="CVUD02000158">
    <property type="protein sequence ID" value="SEH81273.1"/>
    <property type="molecule type" value="Genomic_DNA"/>
</dbReference>
<dbReference type="AlphaFoldDB" id="A0A1H6KZL5"/>